<reference evidence="19 20" key="1">
    <citation type="journal article" date="2007" name="Proc. Natl. Acad. Sci. U.S.A.">
        <title>Characterization of a marine gammaproteobacterium capable of aerobic anoxygenic photosynthesis.</title>
        <authorList>
            <person name="Fuchs B.M."/>
            <person name="Spring S."/>
            <person name="Teeling H."/>
            <person name="Quast C."/>
            <person name="Wulf J."/>
            <person name="Schattenhofer M."/>
            <person name="Yan S."/>
            <person name="Ferriera S."/>
            <person name="Johnson J."/>
            <person name="Glockner F.O."/>
            <person name="Amann R."/>
        </authorList>
    </citation>
    <scope>NUCLEOTIDE SEQUENCE [LARGE SCALE GENOMIC DNA]</scope>
    <source>
        <strain evidence="19">KT71</strain>
    </source>
</reference>
<dbReference type="HAMAP" id="MF_00098">
    <property type="entry name" value="Met_tRNA_synth_type1"/>
    <property type="match status" value="1"/>
</dbReference>
<dbReference type="CDD" id="cd07957">
    <property type="entry name" value="Anticodon_Ia_Met"/>
    <property type="match status" value="1"/>
</dbReference>
<dbReference type="InterPro" id="IPR012340">
    <property type="entry name" value="NA-bd_OB-fold"/>
</dbReference>
<keyword evidence="12 16" id="KW-0694">RNA-binding</keyword>
<dbReference type="InterPro" id="IPR002547">
    <property type="entry name" value="tRNA-bd_dom"/>
</dbReference>
<dbReference type="InterPro" id="IPR029038">
    <property type="entry name" value="MetRS_Zn"/>
</dbReference>
<dbReference type="PANTHER" id="PTHR45765:SF1">
    <property type="entry name" value="METHIONINE--TRNA LIGASE, CYTOPLASMIC"/>
    <property type="match status" value="1"/>
</dbReference>
<dbReference type="Pfam" id="PF08264">
    <property type="entry name" value="Anticodon_1"/>
    <property type="match status" value="1"/>
</dbReference>
<evidence type="ECO:0000256" key="1">
    <source>
        <dbReference type="ARBA" id="ARBA00003314"/>
    </source>
</evidence>
<dbReference type="Gene3D" id="3.40.50.620">
    <property type="entry name" value="HUPs"/>
    <property type="match status" value="1"/>
</dbReference>
<dbReference type="InterPro" id="IPR033911">
    <property type="entry name" value="MetRS_core"/>
</dbReference>
<evidence type="ECO:0000256" key="4">
    <source>
        <dbReference type="ARBA" id="ARBA00011738"/>
    </source>
</evidence>
<comment type="cofactor">
    <cofactor evidence="16">
        <name>Zn(2+)</name>
        <dbReference type="ChEBI" id="CHEBI:29105"/>
    </cofactor>
    <text evidence="16">Binds 1 zinc ion per subunit.</text>
</comment>
<keyword evidence="20" id="KW-1185">Reference proteome</keyword>
<dbReference type="InterPro" id="IPR023458">
    <property type="entry name" value="Met-tRNA_ligase_1"/>
</dbReference>
<dbReference type="HOGENOM" id="CLU_009710_7_0_6"/>
<feature type="binding site" evidence="16">
    <location>
        <position position="175"/>
    </location>
    <ligand>
        <name>Zn(2+)</name>
        <dbReference type="ChEBI" id="CHEBI:29105"/>
    </ligand>
</feature>
<dbReference type="PANTHER" id="PTHR45765">
    <property type="entry name" value="METHIONINE--TRNA LIGASE"/>
    <property type="match status" value="1"/>
</dbReference>
<keyword evidence="6 16" id="KW-0820">tRNA-binding</keyword>
<evidence type="ECO:0000256" key="13">
    <source>
        <dbReference type="ARBA" id="ARBA00022917"/>
    </source>
</evidence>
<dbReference type="NCBIfam" id="TIGR00399">
    <property type="entry name" value="metG_C_term"/>
    <property type="match status" value="1"/>
</dbReference>
<evidence type="ECO:0000256" key="7">
    <source>
        <dbReference type="ARBA" id="ARBA00022598"/>
    </source>
</evidence>
<evidence type="ECO:0000256" key="6">
    <source>
        <dbReference type="ARBA" id="ARBA00022555"/>
    </source>
</evidence>
<keyword evidence="14 16" id="KW-0030">Aminoacyl-tRNA synthetase</keyword>
<dbReference type="Proteomes" id="UP000019205">
    <property type="component" value="Chromosome"/>
</dbReference>
<dbReference type="InterPro" id="IPR014729">
    <property type="entry name" value="Rossmann-like_a/b/a_fold"/>
</dbReference>
<evidence type="ECO:0000256" key="17">
    <source>
        <dbReference type="SAM" id="MobiDB-lite"/>
    </source>
</evidence>
<feature type="binding site" evidence="16">
    <location>
        <position position="188"/>
    </location>
    <ligand>
        <name>Zn(2+)</name>
        <dbReference type="ChEBI" id="CHEBI:29105"/>
    </ligand>
</feature>
<dbReference type="NCBIfam" id="NF001100">
    <property type="entry name" value="PRK00133.1"/>
    <property type="match status" value="1"/>
</dbReference>
<keyword evidence="7 16" id="KW-0436">Ligase</keyword>
<protein>
    <recommendedName>
        <fullName evidence="16">Methionine--tRNA ligase</fullName>
        <ecNumber evidence="16">6.1.1.10</ecNumber>
    </recommendedName>
    <alternativeName>
        <fullName evidence="16">Methionyl-tRNA synthetase</fullName>
        <shortName evidence="16">MetRS</shortName>
    </alternativeName>
</protein>
<evidence type="ECO:0000256" key="9">
    <source>
        <dbReference type="ARBA" id="ARBA00022741"/>
    </source>
</evidence>
<dbReference type="GO" id="GO:0006431">
    <property type="term" value="P:methionyl-tRNA aminoacylation"/>
    <property type="evidence" value="ECO:0007669"/>
    <property type="project" value="UniProtKB-UniRule"/>
</dbReference>
<organism evidence="19 20">
    <name type="scientific">Congregibacter litoralis KT71</name>
    <dbReference type="NCBI Taxonomy" id="314285"/>
    <lineage>
        <taxon>Bacteria</taxon>
        <taxon>Pseudomonadati</taxon>
        <taxon>Pseudomonadota</taxon>
        <taxon>Gammaproteobacteria</taxon>
        <taxon>Cellvibrionales</taxon>
        <taxon>Halieaceae</taxon>
        <taxon>Congregibacter</taxon>
    </lineage>
</organism>
<evidence type="ECO:0000313" key="20">
    <source>
        <dbReference type="Proteomes" id="UP000019205"/>
    </source>
</evidence>
<dbReference type="GO" id="GO:0046872">
    <property type="term" value="F:metal ion binding"/>
    <property type="evidence" value="ECO:0007669"/>
    <property type="project" value="UniProtKB-KW"/>
</dbReference>
<comment type="catalytic activity">
    <reaction evidence="15 16">
        <text>tRNA(Met) + L-methionine + ATP = L-methionyl-tRNA(Met) + AMP + diphosphate</text>
        <dbReference type="Rhea" id="RHEA:13481"/>
        <dbReference type="Rhea" id="RHEA-COMP:9667"/>
        <dbReference type="Rhea" id="RHEA-COMP:9698"/>
        <dbReference type="ChEBI" id="CHEBI:30616"/>
        <dbReference type="ChEBI" id="CHEBI:33019"/>
        <dbReference type="ChEBI" id="CHEBI:57844"/>
        <dbReference type="ChEBI" id="CHEBI:78442"/>
        <dbReference type="ChEBI" id="CHEBI:78530"/>
        <dbReference type="ChEBI" id="CHEBI:456215"/>
        <dbReference type="EC" id="6.1.1.10"/>
    </reaction>
</comment>
<dbReference type="PROSITE" id="PS00178">
    <property type="entry name" value="AA_TRNA_LIGASE_I"/>
    <property type="match status" value="1"/>
</dbReference>
<evidence type="ECO:0000256" key="8">
    <source>
        <dbReference type="ARBA" id="ARBA00022723"/>
    </source>
</evidence>
<comment type="subunit">
    <text evidence="4 16">Homodimer.</text>
</comment>
<feature type="region of interest" description="Disordered" evidence="17">
    <location>
        <begin position="568"/>
        <end position="607"/>
    </location>
</feature>
<dbReference type="SUPFAM" id="SSF52374">
    <property type="entry name" value="Nucleotidylyl transferase"/>
    <property type="match status" value="1"/>
</dbReference>
<comment type="subcellular location">
    <subcellularLocation>
        <location evidence="2 16">Cytoplasm</location>
    </subcellularLocation>
</comment>
<feature type="compositionally biased region" description="Basic and acidic residues" evidence="17">
    <location>
        <begin position="568"/>
        <end position="597"/>
    </location>
</feature>
<dbReference type="InterPro" id="IPR015413">
    <property type="entry name" value="Methionyl/Leucyl_tRNA_Synth"/>
</dbReference>
<evidence type="ECO:0000256" key="16">
    <source>
        <dbReference type="HAMAP-Rule" id="MF_00098"/>
    </source>
</evidence>
<dbReference type="STRING" id="314285.KT71_19258"/>
<dbReference type="InterPro" id="IPR009080">
    <property type="entry name" value="tRNAsynth_Ia_anticodon-bd"/>
</dbReference>
<feature type="binding site" evidence="16">
    <location>
        <position position="360"/>
    </location>
    <ligand>
        <name>ATP</name>
        <dbReference type="ChEBI" id="CHEBI:30616"/>
    </ligand>
</feature>
<dbReference type="InterPro" id="IPR041872">
    <property type="entry name" value="Anticodon_Met"/>
</dbReference>
<evidence type="ECO:0000259" key="18">
    <source>
        <dbReference type="PROSITE" id="PS50886"/>
    </source>
</evidence>
<dbReference type="CDD" id="cd00814">
    <property type="entry name" value="MetRS_core"/>
    <property type="match status" value="1"/>
</dbReference>
<dbReference type="InterPro" id="IPR014758">
    <property type="entry name" value="Met-tRNA_synth"/>
</dbReference>
<dbReference type="CDD" id="cd02800">
    <property type="entry name" value="tRNA_bind_EcMetRS_like"/>
    <property type="match status" value="1"/>
</dbReference>
<dbReference type="Gene3D" id="2.40.50.140">
    <property type="entry name" value="Nucleic acid-binding proteins"/>
    <property type="match status" value="1"/>
</dbReference>
<dbReference type="FunFam" id="2.40.50.140:FF:000042">
    <property type="entry name" value="Methionine--tRNA ligase"/>
    <property type="match status" value="1"/>
</dbReference>
<dbReference type="SUPFAM" id="SSF50249">
    <property type="entry name" value="Nucleic acid-binding proteins"/>
    <property type="match status" value="1"/>
</dbReference>
<dbReference type="Gene3D" id="1.10.730.10">
    <property type="entry name" value="Isoleucyl-tRNA Synthetase, Domain 1"/>
    <property type="match status" value="1"/>
</dbReference>
<dbReference type="InterPro" id="IPR001412">
    <property type="entry name" value="aa-tRNA-synth_I_CS"/>
</dbReference>
<reference evidence="19 20" key="2">
    <citation type="journal article" date="2009" name="PLoS ONE">
        <title>The photosynthetic apparatus and its regulation in the aerobic gammaproteobacterium Congregibacter litoralis gen. nov., sp. nov.</title>
        <authorList>
            <person name="Spring S."/>
            <person name="Lunsdorf H."/>
            <person name="Fuchs B.M."/>
            <person name="Tindall B.J."/>
        </authorList>
    </citation>
    <scope>NUCLEOTIDE SEQUENCE [LARGE SCALE GENOMIC DNA]</scope>
    <source>
        <strain evidence="19">KT71</strain>
    </source>
</reference>
<dbReference type="AlphaFoldDB" id="A4ACM1"/>
<name>A4ACM1_9GAMM</name>
<dbReference type="EMBL" id="AAOA02000005">
    <property type="protein sequence ID" value="EAQ96235.2"/>
    <property type="molecule type" value="Genomic_DNA"/>
</dbReference>
<feature type="short sequence motif" description="'HIGH' region" evidence="16">
    <location>
        <begin position="41"/>
        <end position="51"/>
    </location>
</feature>
<dbReference type="PRINTS" id="PR01041">
    <property type="entry name" value="TRNASYNTHMET"/>
</dbReference>
<dbReference type="FunFam" id="2.20.28.20:FF:000001">
    <property type="entry name" value="Methionine--tRNA ligase"/>
    <property type="match status" value="1"/>
</dbReference>
<comment type="similarity">
    <text evidence="3 16">Belongs to the class-I aminoacyl-tRNA synthetase family. MetG type 1 subfamily.</text>
</comment>
<dbReference type="Gene3D" id="2.20.28.20">
    <property type="entry name" value="Methionyl-tRNA synthetase, Zn-domain"/>
    <property type="match status" value="1"/>
</dbReference>
<feature type="short sequence motif" description="'KMSKS' region" evidence="16">
    <location>
        <begin position="357"/>
        <end position="361"/>
    </location>
</feature>
<evidence type="ECO:0000256" key="12">
    <source>
        <dbReference type="ARBA" id="ARBA00022884"/>
    </source>
</evidence>
<keyword evidence="11 16" id="KW-0067">ATP-binding</keyword>
<evidence type="ECO:0000256" key="15">
    <source>
        <dbReference type="ARBA" id="ARBA00047364"/>
    </source>
</evidence>
<evidence type="ECO:0000256" key="14">
    <source>
        <dbReference type="ARBA" id="ARBA00023146"/>
    </source>
</evidence>
<dbReference type="NCBIfam" id="TIGR00398">
    <property type="entry name" value="metG"/>
    <property type="match status" value="1"/>
</dbReference>
<evidence type="ECO:0000256" key="2">
    <source>
        <dbReference type="ARBA" id="ARBA00004496"/>
    </source>
</evidence>
<keyword evidence="10 16" id="KW-0862">Zinc</keyword>
<dbReference type="FunFam" id="1.10.730.10:FF:000005">
    <property type="entry name" value="Methionine--tRNA ligase"/>
    <property type="match status" value="1"/>
</dbReference>
<evidence type="ECO:0000256" key="10">
    <source>
        <dbReference type="ARBA" id="ARBA00022833"/>
    </source>
</evidence>
<dbReference type="GO" id="GO:0004825">
    <property type="term" value="F:methionine-tRNA ligase activity"/>
    <property type="evidence" value="ECO:0007669"/>
    <property type="project" value="UniProtKB-UniRule"/>
</dbReference>
<keyword evidence="13 16" id="KW-0648">Protein biosynthesis</keyword>
<evidence type="ECO:0000256" key="3">
    <source>
        <dbReference type="ARBA" id="ARBA00008258"/>
    </source>
</evidence>
<feature type="domain" description="TRNA-binding" evidence="18">
    <location>
        <begin position="615"/>
        <end position="717"/>
    </location>
</feature>
<comment type="function">
    <text evidence="1 16">Is required not only for elongation of protein synthesis but also for the initiation of all mRNA translation through initiator tRNA(fMet) aminoacylation.</text>
</comment>
<dbReference type="SUPFAM" id="SSF57770">
    <property type="entry name" value="Methionyl-tRNA synthetase (MetRS), Zn-domain"/>
    <property type="match status" value="1"/>
</dbReference>
<sequence>MHSMNADEIGGGTRYDSAPFPADSFAMTQAKRRILVTSALPYANGPLHLGHILEQVQTDIWVRFQRSRGHECHYVCADDAHGTAIMLSAERQGITAEQQIDAVHKDHLAASRAFAISFDNFYSTHSEETRHWSETIYERLKAAGAINEREITQAYDPEKGLFLADRFIKGTCPRCKTPDQYGDNCEACGATYSPAELIDPLSALSGATPVDRESRHFFFRLPLFADMLRTWIDSGTLQDAVANKLREWTDSGLQEWDISRDAPYFGFQIPGETDKYFYVWLDAPIGYMGSFQNYCAQRDIAFDDFWQPGGDTELYHFVGKDIINFHGLFWPAMLHAAELRTPTGVFVHGFLTVDGTKMSKSRGTFINAHHYLQHLDAEYLRYYFAAKLSAGVDDIDLNLEDFVQRVNSDVVGKVVNIASRCAGFLRKGFENRTSERCSEPELLASFGEAGTEIAQAYEDREFSKAIRLIMELADRANQYIDQHKPWVMAKEPGQAADVQLVCSTGINCFRLLMIYLQPVLPTMAERAAAYLRCSLDWDQREALLLNHELATFEPLMQRVDPKLVSKMVESNREETPGEASEQAKSEKTPGKPADKKTGQKNAAASPDSEYLDIRDFQKVDLRVARIEAAEAVEGADKLLALHLDLGELGKRQVFSGIKGAYDPATLVGRLTVVVANLAPRKMRFGVSEGMVLAAGEGDTDVFLLSPDSGATPGMRVT</sequence>
<evidence type="ECO:0000256" key="11">
    <source>
        <dbReference type="ARBA" id="ARBA00022840"/>
    </source>
</evidence>
<accession>A4ACM1</accession>
<keyword evidence="9 16" id="KW-0547">Nucleotide-binding</keyword>
<dbReference type="InterPro" id="IPR013155">
    <property type="entry name" value="M/V/L/I-tRNA-synth_anticd-bd"/>
</dbReference>
<dbReference type="eggNOG" id="COG0143">
    <property type="taxonomic scope" value="Bacteria"/>
</dbReference>
<dbReference type="PROSITE" id="PS50886">
    <property type="entry name" value="TRBD"/>
    <property type="match status" value="1"/>
</dbReference>
<dbReference type="Pfam" id="PF09334">
    <property type="entry name" value="tRNA-synt_1g"/>
    <property type="match status" value="1"/>
</dbReference>
<keyword evidence="8 16" id="KW-0479">Metal-binding</keyword>
<evidence type="ECO:0000256" key="5">
    <source>
        <dbReference type="ARBA" id="ARBA00022490"/>
    </source>
</evidence>
<dbReference type="GO" id="GO:0005524">
    <property type="term" value="F:ATP binding"/>
    <property type="evidence" value="ECO:0007669"/>
    <property type="project" value="UniProtKB-UniRule"/>
</dbReference>
<dbReference type="Pfam" id="PF01588">
    <property type="entry name" value="tRNA_bind"/>
    <property type="match status" value="1"/>
</dbReference>
<dbReference type="GO" id="GO:0000049">
    <property type="term" value="F:tRNA binding"/>
    <property type="evidence" value="ECO:0007669"/>
    <property type="project" value="UniProtKB-UniRule"/>
</dbReference>
<comment type="caution">
    <text evidence="19">The sequence shown here is derived from an EMBL/GenBank/DDBJ whole genome shotgun (WGS) entry which is preliminary data.</text>
</comment>
<feature type="binding site" evidence="16">
    <location>
        <position position="172"/>
    </location>
    <ligand>
        <name>Zn(2+)</name>
        <dbReference type="ChEBI" id="CHEBI:29105"/>
    </ligand>
</feature>
<dbReference type="GO" id="GO:0005829">
    <property type="term" value="C:cytosol"/>
    <property type="evidence" value="ECO:0007669"/>
    <property type="project" value="TreeGrafter"/>
</dbReference>
<proteinExistence type="inferred from homology"/>
<gene>
    <name evidence="16" type="primary">metG</name>
    <name evidence="19" type="ORF">KT71_19258</name>
</gene>
<dbReference type="InterPro" id="IPR004495">
    <property type="entry name" value="Met-tRNA-synth_bsu_C"/>
</dbReference>
<feature type="binding site" evidence="16">
    <location>
        <position position="185"/>
    </location>
    <ligand>
        <name>Zn(2+)</name>
        <dbReference type="ChEBI" id="CHEBI:29105"/>
    </ligand>
</feature>
<keyword evidence="5 16" id="KW-0963">Cytoplasm</keyword>
<dbReference type="SUPFAM" id="SSF47323">
    <property type="entry name" value="Anticodon-binding domain of a subclass of class I aminoacyl-tRNA synthetases"/>
    <property type="match status" value="1"/>
</dbReference>
<evidence type="ECO:0000313" key="19">
    <source>
        <dbReference type="EMBL" id="EAQ96235.2"/>
    </source>
</evidence>
<dbReference type="EC" id="6.1.1.10" evidence="16"/>